<feature type="transmembrane region" description="Helical" evidence="1">
    <location>
        <begin position="72"/>
        <end position="92"/>
    </location>
</feature>
<feature type="transmembrane region" description="Helical" evidence="1">
    <location>
        <begin position="242"/>
        <end position="259"/>
    </location>
</feature>
<feature type="transmembrane region" description="Helical" evidence="1">
    <location>
        <begin position="162"/>
        <end position="184"/>
    </location>
</feature>
<feature type="transmembrane region" description="Helical" evidence="1">
    <location>
        <begin position="104"/>
        <end position="124"/>
    </location>
</feature>
<proteinExistence type="predicted"/>
<feature type="transmembrane region" description="Helical" evidence="1">
    <location>
        <begin position="12"/>
        <end position="31"/>
    </location>
</feature>
<evidence type="ECO:0008006" key="4">
    <source>
        <dbReference type="Google" id="ProtNLM"/>
    </source>
</evidence>
<keyword evidence="3" id="KW-1185">Reference proteome</keyword>
<dbReference type="EMBL" id="JAPFQL010000017">
    <property type="protein sequence ID" value="MDC5696753.1"/>
    <property type="molecule type" value="Genomic_DNA"/>
</dbReference>
<protein>
    <recommendedName>
        <fullName evidence="4">Integral membrane protein</fullName>
    </recommendedName>
</protein>
<comment type="caution">
    <text evidence="2">The sequence shown here is derived from an EMBL/GenBank/DDBJ whole genome shotgun (WGS) entry which is preliminary data.</text>
</comment>
<evidence type="ECO:0000313" key="2">
    <source>
        <dbReference type="EMBL" id="MDC5696753.1"/>
    </source>
</evidence>
<keyword evidence="1" id="KW-1133">Transmembrane helix</keyword>
<dbReference type="Proteomes" id="UP001150259">
    <property type="component" value="Unassembled WGS sequence"/>
</dbReference>
<feature type="transmembrane region" description="Helical" evidence="1">
    <location>
        <begin position="136"/>
        <end position="156"/>
    </location>
</feature>
<sequence length="520" mass="56498">MDQLLRRLPAWTVWVTLGIGFLGLLLPWVLAPVTSDERYHYPAAPYRMDGNLLNVLPWTIDDMEWRMAAGRIAPVGVFAQHVVYFLGMQFAFSTGTPLFVVHGIVKILLLVLAVLSFALLLAQLRRRDGERLDPHLRRTAVLIFAALVALGVTTVSPTRNGWTTFVVLCIGGITLMFLAGAASLWTLRSWSRRGPVFKVVGALGLALLGVVIMLSYEMHWAATPFSVLLLAMVGPAPWRHRIVLIASLAGGWLAAVWWSREAIKAATKVTYVGLEVDLTGAVPRTAALQLINALPGVGITRVIDDVGVGLPVPQPFGGSGWVWGLLVAIGLSLLMTRRTNLWSGLAAGERQPMLALAMALVASALAAAVILSVSVQSPQIVSSLGSTYRGTPWIWACLAGVLALGALALPGRPRVGRAVLISGPATLALLVGILVWPTNVSAVQTLRAMDQYALWESAQAQLVTGSPEPKAEQRRCLIARQWRGMTGRSPYFVLFLPHYEKAFDYQWDRPWCSQGRTSKD</sequence>
<keyword evidence="1" id="KW-0812">Transmembrane</keyword>
<evidence type="ECO:0000256" key="1">
    <source>
        <dbReference type="SAM" id="Phobius"/>
    </source>
</evidence>
<accession>A0ABT5GF34</accession>
<feature type="transmembrane region" description="Helical" evidence="1">
    <location>
        <begin position="418"/>
        <end position="436"/>
    </location>
</feature>
<evidence type="ECO:0000313" key="3">
    <source>
        <dbReference type="Proteomes" id="UP001150259"/>
    </source>
</evidence>
<gene>
    <name evidence="2" type="ORF">OO014_05745</name>
</gene>
<organism evidence="2 3">
    <name type="scientific">Intrasporangium calvum</name>
    <dbReference type="NCBI Taxonomy" id="53358"/>
    <lineage>
        <taxon>Bacteria</taxon>
        <taxon>Bacillati</taxon>
        <taxon>Actinomycetota</taxon>
        <taxon>Actinomycetes</taxon>
        <taxon>Micrococcales</taxon>
        <taxon>Intrasporangiaceae</taxon>
        <taxon>Intrasporangium</taxon>
    </lineage>
</organism>
<keyword evidence="1" id="KW-0472">Membrane</keyword>
<name>A0ABT5GF34_9MICO</name>
<dbReference type="RefSeq" id="WP_272461329.1">
    <property type="nucleotide sequence ID" value="NZ_JAPFQL010000017.1"/>
</dbReference>
<feature type="transmembrane region" description="Helical" evidence="1">
    <location>
        <begin position="196"/>
        <end position="214"/>
    </location>
</feature>
<feature type="transmembrane region" description="Helical" evidence="1">
    <location>
        <begin position="316"/>
        <end position="334"/>
    </location>
</feature>
<reference evidence="2 3" key="1">
    <citation type="submission" date="2022-11" db="EMBL/GenBank/DDBJ databases">
        <title>Anaerobic phenanthrene biodegradation by a DNRA strain PheN6.</title>
        <authorList>
            <person name="Zhang Z."/>
        </authorList>
    </citation>
    <scope>NUCLEOTIDE SEQUENCE [LARGE SCALE GENOMIC DNA]</scope>
    <source>
        <strain evidence="2 3">PheN6</strain>
    </source>
</reference>
<feature type="transmembrane region" description="Helical" evidence="1">
    <location>
        <begin position="393"/>
        <end position="411"/>
    </location>
</feature>
<feature type="transmembrane region" description="Helical" evidence="1">
    <location>
        <begin position="354"/>
        <end position="373"/>
    </location>
</feature>